<dbReference type="GO" id="GO:0005730">
    <property type="term" value="C:nucleolus"/>
    <property type="evidence" value="ECO:0007669"/>
    <property type="project" value="UniProtKB-SubCell"/>
</dbReference>
<gene>
    <name evidence="10" type="ORF">HHI36_006548</name>
</gene>
<dbReference type="PANTHER" id="PTHR12416">
    <property type="entry name" value="RRNA-PROCESSING PROTEIN UTP23 HOMOLOG"/>
    <property type="match status" value="1"/>
</dbReference>
<name>A0ABD2NXH5_9CUCU</name>
<keyword evidence="3" id="KW-0698">rRNA processing</keyword>
<dbReference type="SUPFAM" id="SSF88723">
    <property type="entry name" value="PIN domain-like"/>
    <property type="match status" value="1"/>
</dbReference>
<keyword evidence="4" id="KW-0539">Nucleus</keyword>
<reference evidence="10 11" key="1">
    <citation type="journal article" date="2021" name="BMC Biol.">
        <title>Horizontally acquired antibacterial genes associated with adaptive radiation of ladybird beetles.</title>
        <authorList>
            <person name="Li H.S."/>
            <person name="Tang X.F."/>
            <person name="Huang Y.H."/>
            <person name="Xu Z.Y."/>
            <person name="Chen M.L."/>
            <person name="Du X.Y."/>
            <person name="Qiu B.Y."/>
            <person name="Chen P.T."/>
            <person name="Zhang W."/>
            <person name="Slipinski A."/>
            <person name="Escalona H.E."/>
            <person name="Waterhouse R.M."/>
            <person name="Zwick A."/>
            <person name="Pang H."/>
        </authorList>
    </citation>
    <scope>NUCLEOTIDE SEQUENCE [LARGE SCALE GENOMIC DNA]</scope>
    <source>
        <strain evidence="10">SYSU2018</strain>
    </source>
</reference>
<dbReference type="Pfam" id="PF24779">
    <property type="entry name" value="UTP23_sensor"/>
    <property type="match status" value="1"/>
</dbReference>
<dbReference type="InterPro" id="IPR029060">
    <property type="entry name" value="PIN-like_dom_sf"/>
</dbReference>
<dbReference type="GO" id="GO:0006364">
    <property type="term" value="P:rRNA processing"/>
    <property type="evidence" value="ECO:0007669"/>
    <property type="project" value="UniProtKB-KW"/>
</dbReference>
<evidence type="ECO:0000313" key="10">
    <source>
        <dbReference type="EMBL" id="KAL3283402.1"/>
    </source>
</evidence>
<sequence length="245" mass="28184">MKIKRYKKVHKYIGFYTNNYGFRQPYQILIDGTFCFAALQNKINIADNIPRYLQAEIKLLTTPCAIIEMEKLGNKVTGALVILKKFAVHKCSHEKNPIAGSKCLLSMLGNRNENHYIVATQDRDLETKVRQIPGVPLLYLHMRTPVLEQPSDVSVSYAQKKLSGIGLVEKDALERLKSQNGVNDQIDKPKRRKKKGPNPLSCKKKKKTIVQQTNIRKKEGLPEKEKRKRKKIRIPSHVKEELKKK</sequence>
<comment type="similarity">
    <text evidence="6">Belongs to the UTP23/FCF1 family. UTP23 subfamily.</text>
</comment>
<evidence type="ECO:0000256" key="6">
    <source>
        <dbReference type="ARBA" id="ARBA00038503"/>
    </source>
</evidence>
<organism evidence="10 11">
    <name type="scientific">Cryptolaemus montrouzieri</name>
    <dbReference type="NCBI Taxonomy" id="559131"/>
    <lineage>
        <taxon>Eukaryota</taxon>
        <taxon>Metazoa</taxon>
        <taxon>Ecdysozoa</taxon>
        <taxon>Arthropoda</taxon>
        <taxon>Hexapoda</taxon>
        <taxon>Insecta</taxon>
        <taxon>Pterygota</taxon>
        <taxon>Neoptera</taxon>
        <taxon>Endopterygota</taxon>
        <taxon>Coleoptera</taxon>
        <taxon>Polyphaga</taxon>
        <taxon>Cucujiformia</taxon>
        <taxon>Coccinelloidea</taxon>
        <taxon>Coccinellidae</taxon>
        <taxon>Scymninae</taxon>
        <taxon>Scymnini</taxon>
        <taxon>Cryptolaemus</taxon>
    </lineage>
</organism>
<comment type="subcellular location">
    <subcellularLocation>
        <location evidence="1">Nucleus</location>
        <location evidence="1">Nucleolus</location>
    </subcellularLocation>
</comment>
<evidence type="ECO:0000256" key="7">
    <source>
        <dbReference type="ARBA" id="ARBA00071400"/>
    </source>
</evidence>
<dbReference type="FunFam" id="3.40.50.1010:FF:000006">
    <property type="entry name" value="rRNA-processing protein UTP23 homolog"/>
    <property type="match status" value="1"/>
</dbReference>
<evidence type="ECO:0000256" key="1">
    <source>
        <dbReference type="ARBA" id="ARBA00004604"/>
    </source>
</evidence>
<dbReference type="AlphaFoldDB" id="A0ABD2NXH5"/>
<keyword evidence="2" id="KW-0690">Ribosome biogenesis</keyword>
<protein>
    <recommendedName>
        <fullName evidence="7">rRNA-processing protein UTP23 homolog</fullName>
    </recommendedName>
</protein>
<evidence type="ECO:0000313" key="11">
    <source>
        <dbReference type="Proteomes" id="UP001516400"/>
    </source>
</evidence>
<feature type="compositionally biased region" description="Basic residues" evidence="8">
    <location>
        <begin position="189"/>
        <end position="208"/>
    </location>
</feature>
<comment type="function">
    <text evidence="5">Involved in rRNA-processing and ribosome biogenesis.</text>
</comment>
<keyword evidence="11" id="KW-1185">Reference proteome</keyword>
<evidence type="ECO:0000256" key="2">
    <source>
        <dbReference type="ARBA" id="ARBA00022517"/>
    </source>
</evidence>
<evidence type="ECO:0000256" key="5">
    <source>
        <dbReference type="ARBA" id="ARBA00037300"/>
    </source>
</evidence>
<dbReference type="EMBL" id="JABFTP020000144">
    <property type="protein sequence ID" value="KAL3283402.1"/>
    <property type="molecule type" value="Genomic_DNA"/>
</dbReference>
<dbReference type="InterPro" id="IPR057776">
    <property type="entry name" value="UTP23_sensor"/>
</dbReference>
<dbReference type="CDD" id="cd09866">
    <property type="entry name" value="PIN_Fcf1-Utp23-H"/>
    <property type="match status" value="1"/>
</dbReference>
<feature type="compositionally biased region" description="Basic and acidic residues" evidence="8">
    <location>
        <begin position="216"/>
        <end position="225"/>
    </location>
</feature>
<evidence type="ECO:0000259" key="9">
    <source>
        <dbReference type="Pfam" id="PF24779"/>
    </source>
</evidence>
<feature type="domain" description="UTP23 sensor motif region" evidence="9">
    <location>
        <begin position="188"/>
        <end position="207"/>
    </location>
</feature>
<dbReference type="Pfam" id="PF04900">
    <property type="entry name" value="Fcf1"/>
    <property type="match status" value="1"/>
</dbReference>
<evidence type="ECO:0000256" key="8">
    <source>
        <dbReference type="SAM" id="MobiDB-lite"/>
    </source>
</evidence>
<evidence type="ECO:0000256" key="4">
    <source>
        <dbReference type="ARBA" id="ARBA00023242"/>
    </source>
</evidence>
<dbReference type="Gene3D" id="3.40.50.1010">
    <property type="entry name" value="5'-nuclease"/>
    <property type="match status" value="1"/>
</dbReference>
<comment type="caution">
    <text evidence="10">The sequence shown here is derived from an EMBL/GenBank/DDBJ whole genome shotgun (WGS) entry which is preliminary data.</text>
</comment>
<dbReference type="InterPro" id="IPR006984">
    <property type="entry name" value="Fcf1/UTP23"/>
</dbReference>
<proteinExistence type="inferred from homology"/>
<feature type="compositionally biased region" description="Basic residues" evidence="8">
    <location>
        <begin position="226"/>
        <end position="236"/>
    </location>
</feature>
<evidence type="ECO:0000256" key="3">
    <source>
        <dbReference type="ARBA" id="ARBA00022552"/>
    </source>
</evidence>
<feature type="region of interest" description="Disordered" evidence="8">
    <location>
        <begin position="179"/>
        <end position="245"/>
    </location>
</feature>
<dbReference type="Proteomes" id="UP001516400">
    <property type="component" value="Unassembled WGS sequence"/>
</dbReference>
<accession>A0ABD2NXH5</accession>